<dbReference type="EMBL" id="BPLR01014205">
    <property type="protein sequence ID" value="GIY67129.1"/>
    <property type="molecule type" value="Genomic_DNA"/>
</dbReference>
<organism evidence="2 3">
    <name type="scientific">Caerostris extrusa</name>
    <name type="common">Bark spider</name>
    <name type="synonym">Caerostris bankana</name>
    <dbReference type="NCBI Taxonomy" id="172846"/>
    <lineage>
        <taxon>Eukaryota</taxon>
        <taxon>Metazoa</taxon>
        <taxon>Ecdysozoa</taxon>
        <taxon>Arthropoda</taxon>
        <taxon>Chelicerata</taxon>
        <taxon>Arachnida</taxon>
        <taxon>Araneae</taxon>
        <taxon>Araneomorphae</taxon>
        <taxon>Entelegynae</taxon>
        <taxon>Araneoidea</taxon>
        <taxon>Araneidae</taxon>
        <taxon>Caerostris</taxon>
    </lineage>
</organism>
<dbReference type="AlphaFoldDB" id="A0AAV4VBU7"/>
<sequence length="125" mass="13685">MEKSFPDKIGDGEGKGLRGQEKGVEADGKQYCRWTALTSNAGVILGNVTLAISHCLPFSWGLYALCEAVGLCASPLVNSSPDLKRPPRHSDGALNLYWPKLPARHSASRGSLFHGYNILICYFYR</sequence>
<proteinExistence type="predicted"/>
<keyword evidence="3" id="KW-1185">Reference proteome</keyword>
<dbReference type="Proteomes" id="UP001054945">
    <property type="component" value="Unassembled WGS sequence"/>
</dbReference>
<comment type="caution">
    <text evidence="2">The sequence shown here is derived from an EMBL/GenBank/DDBJ whole genome shotgun (WGS) entry which is preliminary data.</text>
</comment>
<reference evidence="2 3" key="1">
    <citation type="submission" date="2021-06" db="EMBL/GenBank/DDBJ databases">
        <title>Caerostris extrusa draft genome.</title>
        <authorList>
            <person name="Kono N."/>
            <person name="Arakawa K."/>
        </authorList>
    </citation>
    <scope>NUCLEOTIDE SEQUENCE [LARGE SCALE GENOMIC DNA]</scope>
</reference>
<protein>
    <submittedName>
        <fullName evidence="2">Uncharacterized protein</fullName>
    </submittedName>
</protein>
<evidence type="ECO:0000313" key="3">
    <source>
        <dbReference type="Proteomes" id="UP001054945"/>
    </source>
</evidence>
<gene>
    <name evidence="2" type="ORF">CEXT_12951</name>
</gene>
<evidence type="ECO:0000256" key="1">
    <source>
        <dbReference type="SAM" id="MobiDB-lite"/>
    </source>
</evidence>
<evidence type="ECO:0000313" key="2">
    <source>
        <dbReference type="EMBL" id="GIY67129.1"/>
    </source>
</evidence>
<accession>A0AAV4VBU7</accession>
<feature type="region of interest" description="Disordered" evidence="1">
    <location>
        <begin position="1"/>
        <end position="26"/>
    </location>
</feature>
<name>A0AAV4VBU7_CAEEX</name>